<dbReference type="Proteomes" id="UP000682739">
    <property type="component" value="Chromosome"/>
</dbReference>
<keyword evidence="3" id="KW-1185">Reference proteome</keyword>
<dbReference type="Pfam" id="PF13302">
    <property type="entry name" value="Acetyltransf_3"/>
    <property type="match status" value="1"/>
</dbReference>
<proteinExistence type="predicted"/>
<name>A0A975DBC5_9GAMM</name>
<dbReference type="Gene3D" id="3.40.630.30">
    <property type="match status" value="1"/>
</dbReference>
<dbReference type="SUPFAM" id="SSF55729">
    <property type="entry name" value="Acyl-CoA N-acyltransferases (Nat)"/>
    <property type="match status" value="1"/>
</dbReference>
<dbReference type="PROSITE" id="PS51186">
    <property type="entry name" value="GNAT"/>
    <property type="match status" value="1"/>
</dbReference>
<dbReference type="InterPro" id="IPR051531">
    <property type="entry name" value="N-acetyltransferase"/>
</dbReference>
<evidence type="ECO:0000313" key="3">
    <source>
        <dbReference type="Proteomes" id="UP000682739"/>
    </source>
</evidence>
<accession>A0A975DBC5</accession>
<dbReference type="KEGG" id="psym:J1N51_00570"/>
<dbReference type="PANTHER" id="PTHR43792:SF1">
    <property type="entry name" value="N-ACETYLTRANSFERASE DOMAIN-CONTAINING PROTEIN"/>
    <property type="match status" value="1"/>
</dbReference>
<dbReference type="CDD" id="cd04301">
    <property type="entry name" value="NAT_SF"/>
    <property type="match status" value="1"/>
</dbReference>
<protein>
    <submittedName>
        <fullName evidence="2">GNAT family N-acetyltransferase</fullName>
    </submittedName>
</protein>
<evidence type="ECO:0000259" key="1">
    <source>
        <dbReference type="PROSITE" id="PS51186"/>
    </source>
</evidence>
<reference evidence="2" key="1">
    <citation type="submission" date="2021-03" db="EMBL/GenBank/DDBJ databases">
        <title>Description of Psychrosphaera ytuae sp. nov. isolated from deep sea sediment of South China Sea.</title>
        <authorList>
            <person name="Zhang J."/>
            <person name="Xu X.-D."/>
        </authorList>
    </citation>
    <scope>NUCLEOTIDE SEQUENCE</scope>
    <source>
        <strain evidence="2">MTZ26</strain>
    </source>
</reference>
<dbReference type="InterPro" id="IPR000182">
    <property type="entry name" value="GNAT_dom"/>
</dbReference>
<evidence type="ECO:0000313" key="2">
    <source>
        <dbReference type="EMBL" id="QTH64027.1"/>
    </source>
</evidence>
<organism evidence="2 3">
    <name type="scientific">Psychrosphaera ytuae</name>
    <dbReference type="NCBI Taxonomy" id="2820710"/>
    <lineage>
        <taxon>Bacteria</taxon>
        <taxon>Pseudomonadati</taxon>
        <taxon>Pseudomonadota</taxon>
        <taxon>Gammaproteobacteria</taxon>
        <taxon>Alteromonadales</taxon>
        <taxon>Pseudoalteromonadaceae</taxon>
        <taxon>Psychrosphaera</taxon>
    </lineage>
</organism>
<sequence length="186" mass="21349">MQIETPRLILRPLNENDWKLFKGLHQSSEVIKYVSDPFTESAIKDRFDARLGGWKKTVNQWLTLTIIEKATEKKIGVTGFYPEWEPYQQAELGFLLSPEFQGKGFGKESTIAVIEYAFDQCNFHKVIATVTEGNTPSFNLLKALGFTHEGTIRDNFKLGGHWRNDLKLGLLNHEYAVEKQLRSKQS</sequence>
<dbReference type="AlphaFoldDB" id="A0A975DBC5"/>
<dbReference type="RefSeq" id="WP_208832082.1">
    <property type="nucleotide sequence ID" value="NZ_CP072110.1"/>
</dbReference>
<gene>
    <name evidence="2" type="ORF">J1N51_00570</name>
</gene>
<dbReference type="PANTHER" id="PTHR43792">
    <property type="entry name" value="GNAT FAMILY, PUTATIVE (AFU_ORTHOLOGUE AFUA_3G00765)-RELATED-RELATED"/>
    <property type="match status" value="1"/>
</dbReference>
<dbReference type="EMBL" id="CP072110">
    <property type="protein sequence ID" value="QTH64027.1"/>
    <property type="molecule type" value="Genomic_DNA"/>
</dbReference>
<feature type="domain" description="N-acetyltransferase" evidence="1">
    <location>
        <begin position="8"/>
        <end position="169"/>
    </location>
</feature>
<dbReference type="InterPro" id="IPR016181">
    <property type="entry name" value="Acyl_CoA_acyltransferase"/>
</dbReference>
<dbReference type="GO" id="GO:0016747">
    <property type="term" value="F:acyltransferase activity, transferring groups other than amino-acyl groups"/>
    <property type="evidence" value="ECO:0007669"/>
    <property type="project" value="InterPro"/>
</dbReference>